<dbReference type="KEGG" id="spai:FPZ24_11340"/>
<proteinExistence type="predicted"/>
<sequence length="217" mass="22443">MTAAELAIGLLEGEERAAALRRVLADPAFAREVESWRNRLAGLFDDYREVAAPDAVAVRLAAPVETSRPRSAWPILALATALAAAVALFVVVRPGPAPLPIPVVQPHRMMVASLMMTDKSTSVAALVDMTTGEMSIPDADMAPDGKSAELWMIGDDGVPKAMGLLAAQGASRMTLTSDQRRQLAAGVTLAVSVEPIGGSPTGKPTGPVVAAGKLSVA</sequence>
<evidence type="ECO:0000259" key="1">
    <source>
        <dbReference type="Pfam" id="PF10099"/>
    </source>
</evidence>
<name>A0A5B8LLR3_9SPHN</name>
<accession>A0A5B8LLR3</accession>
<dbReference type="InterPro" id="IPR051474">
    <property type="entry name" value="Anti-sigma-K/W_factor"/>
</dbReference>
<dbReference type="Pfam" id="PF10099">
    <property type="entry name" value="RskA_C"/>
    <property type="match status" value="1"/>
</dbReference>
<gene>
    <name evidence="2" type="ORF">FPZ24_11340</name>
</gene>
<protein>
    <submittedName>
        <fullName evidence="2">Anti-sigma factor</fullName>
    </submittedName>
</protein>
<dbReference type="PANTHER" id="PTHR37461:SF1">
    <property type="entry name" value="ANTI-SIGMA-K FACTOR RSKA"/>
    <property type="match status" value="1"/>
</dbReference>
<dbReference type="PANTHER" id="PTHR37461">
    <property type="entry name" value="ANTI-SIGMA-K FACTOR RSKA"/>
    <property type="match status" value="1"/>
</dbReference>
<dbReference type="AlphaFoldDB" id="A0A5B8LLR3"/>
<dbReference type="InterPro" id="IPR018764">
    <property type="entry name" value="RskA_C"/>
</dbReference>
<dbReference type="EMBL" id="CP042306">
    <property type="protein sequence ID" value="QDZ09168.1"/>
    <property type="molecule type" value="Genomic_DNA"/>
</dbReference>
<feature type="domain" description="Anti-sigma K factor RskA C-terminal" evidence="1">
    <location>
        <begin position="80"/>
        <end position="208"/>
    </location>
</feature>
<dbReference type="GO" id="GO:0006417">
    <property type="term" value="P:regulation of translation"/>
    <property type="evidence" value="ECO:0007669"/>
    <property type="project" value="TreeGrafter"/>
</dbReference>
<evidence type="ECO:0000313" key="2">
    <source>
        <dbReference type="EMBL" id="QDZ09168.1"/>
    </source>
</evidence>
<evidence type="ECO:0000313" key="3">
    <source>
        <dbReference type="Proteomes" id="UP000315673"/>
    </source>
</evidence>
<dbReference type="Proteomes" id="UP000315673">
    <property type="component" value="Chromosome"/>
</dbReference>
<dbReference type="OrthoDB" id="9816387at2"/>
<dbReference type="GO" id="GO:0005886">
    <property type="term" value="C:plasma membrane"/>
    <property type="evidence" value="ECO:0007669"/>
    <property type="project" value="InterPro"/>
</dbReference>
<organism evidence="2 3">
    <name type="scientific">Sphingomonas panacisoli</name>
    <dbReference type="NCBI Taxonomy" id="1813879"/>
    <lineage>
        <taxon>Bacteria</taxon>
        <taxon>Pseudomonadati</taxon>
        <taxon>Pseudomonadota</taxon>
        <taxon>Alphaproteobacteria</taxon>
        <taxon>Sphingomonadales</taxon>
        <taxon>Sphingomonadaceae</taxon>
        <taxon>Sphingomonas</taxon>
    </lineage>
</organism>
<dbReference type="GO" id="GO:0016989">
    <property type="term" value="F:sigma factor antagonist activity"/>
    <property type="evidence" value="ECO:0007669"/>
    <property type="project" value="TreeGrafter"/>
</dbReference>
<reference evidence="2 3" key="1">
    <citation type="submission" date="2019-07" db="EMBL/GenBank/DDBJ databases">
        <title>Full genome sequence of Sphingomonas sp. 4R-6-7(HKS19).</title>
        <authorList>
            <person name="Im W.-T."/>
        </authorList>
    </citation>
    <scope>NUCLEOTIDE SEQUENCE [LARGE SCALE GENOMIC DNA]</scope>
    <source>
        <strain evidence="2 3">HKS19</strain>
    </source>
</reference>
<keyword evidence="3" id="KW-1185">Reference proteome</keyword>